<gene>
    <name evidence="7" type="ORF">Rhow_001193</name>
</gene>
<dbReference type="Gene3D" id="3.50.50.60">
    <property type="entry name" value="FAD/NAD(P)-binding domain"/>
    <property type="match status" value="1"/>
</dbReference>
<dbReference type="RefSeq" id="WP_124390780.1">
    <property type="nucleotide sequence ID" value="NZ_BHYM01000017.1"/>
</dbReference>
<keyword evidence="2" id="KW-0285">Flavoprotein</keyword>
<keyword evidence="4" id="KW-0560">Oxidoreductase</keyword>
<evidence type="ECO:0000256" key="1">
    <source>
        <dbReference type="ARBA" id="ARBA00001974"/>
    </source>
</evidence>
<dbReference type="InterPro" id="IPR036188">
    <property type="entry name" value="FAD/NAD-bd_sf"/>
</dbReference>
<evidence type="ECO:0000256" key="4">
    <source>
        <dbReference type="ARBA" id="ARBA00023002"/>
    </source>
</evidence>
<dbReference type="EMBL" id="BHYM01000017">
    <property type="protein sequence ID" value="GCE38154.1"/>
    <property type="molecule type" value="Genomic_DNA"/>
</dbReference>
<dbReference type="AlphaFoldDB" id="A0A402C3D9"/>
<comment type="caution">
    <text evidence="7">The sequence shown here is derived from an EMBL/GenBank/DDBJ whole genome shotgun (WGS) entry which is preliminary data.</text>
</comment>
<dbReference type="PANTHER" id="PTHR13789:SF318">
    <property type="entry name" value="GERANYLGERANYL DIPHOSPHATE REDUCTASE"/>
    <property type="match status" value="1"/>
</dbReference>
<feature type="domain" description="FAD-binding" evidence="6">
    <location>
        <begin position="15"/>
        <end position="354"/>
    </location>
</feature>
<organism evidence="7 8">
    <name type="scientific">Rhodococcus wratislaviensis</name>
    <name type="common">Tsukamurella wratislaviensis</name>
    <dbReference type="NCBI Taxonomy" id="44752"/>
    <lineage>
        <taxon>Bacteria</taxon>
        <taxon>Bacillati</taxon>
        <taxon>Actinomycetota</taxon>
        <taxon>Actinomycetes</taxon>
        <taxon>Mycobacteriales</taxon>
        <taxon>Nocardiaceae</taxon>
        <taxon>Rhodococcus</taxon>
    </lineage>
</organism>
<evidence type="ECO:0000256" key="3">
    <source>
        <dbReference type="ARBA" id="ARBA00022827"/>
    </source>
</evidence>
<evidence type="ECO:0000259" key="6">
    <source>
        <dbReference type="Pfam" id="PF01494"/>
    </source>
</evidence>
<sequence>MSISDPEPGPRTSPRVVVVGGGIGGLAAAAFIHKAGLDVRVFEQAPQLGEVGAGLVVSPNAVRLLRRLGHLDRFLESAVELEIGWEFRRWEDGAILSAEQMTGRCEELYGESSYVSHRADLLDAIRAAVPPELVHLGKRCSGIDTRPDGVRVHFTDGTSVDADVVIGADGVHSTIRGAITTPTPAEYSGVCAFRALVPAEHAPEFARRPVQTLWLGPDHHLVHYPVSGGRKINIVAFAPAGDFTDESWSSTATVDELLAEFDGWDPRLIELLHHAGTPGRWALLDRAPLPRWSNGRVTLLGDAAHPMFPFFAQGAVQAIEDAAALAQCLASEPGNPEAALSVYEQVRLPRACRLQELSHERKLVNHLPDGPEQRKRDSELGTGDALRRSGWIYDYDAEAAAREVLTRC</sequence>
<dbReference type="SUPFAM" id="SSF51905">
    <property type="entry name" value="FAD/NAD(P)-binding domain"/>
    <property type="match status" value="1"/>
</dbReference>
<keyword evidence="3" id="KW-0274">FAD</keyword>
<protein>
    <submittedName>
        <fullName evidence="7">N-hydroxybenzoate hydroxylase</fullName>
    </submittedName>
</protein>
<keyword evidence="5" id="KW-0503">Monooxygenase</keyword>
<dbReference type="InterPro" id="IPR002938">
    <property type="entry name" value="FAD-bd"/>
</dbReference>
<dbReference type="Proteomes" id="UP000287519">
    <property type="component" value="Unassembled WGS sequence"/>
</dbReference>
<dbReference type="InterPro" id="IPR050493">
    <property type="entry name" value="FAD-dep_Monooxygenase_BioMet"/>
</dbReference>
<dbReference type="OrthoDB" id="4568714at2"/>
<evidence type="ECO:0000256" key="2">
    <source>
        <dbReference type="ARBA" id="ARBA00022630"/>
    </source>
</evidence>
<proteinExistence type="predicted"/>
<dbReference type="SUPFAM" id="SSF54373">
    <property type="entry name" value="FAD-linked reductases, C-terminal domain"/>
    <property type="match status" value="1"/>
</dbReference>
<dbReference type="GO" id="GO:0071949">
    <property type="term" value="F:FAD binding"/>
    <property type="evidence" value="ECO:0007669"/>
    <property type="project" value="InterPro"/>
</dbReference>
<dbReference type="Pfam" id="PF01494">
    <property type="entry name" value="FAD_binding_3"/>
    <property type="match status" value="1"/>
</dbReference>
<name>A0A402C3D9_RHOWR</name>
<accession>A0A402C3D9</accession>
<evidence type="ECO:0000313" key="8">
    <source>
        <dbReference type="Proteomes" id="UP000287519"/>
    </source>
</evidence>
<comment type="cofactor">
    <cofactor evidence="1">
        <name>FAD</name>
        <dbReference type="ChEBI" id="CHEBI:57692"/>
    </cofactor>
</comment>
<keyword evidence="8" id="KW-1185">Reference proteome</keyword>
<dbReference type="PANTHER" id="PTHR13789">
    <property type="entry name" value="MONOOXYGENASE"/>
    <property type="match status" value="1"/>
</dbReference>
<evidence type="ECO:0000313" key="7">
    <source>
        <dbReference type="EMBL" id="GCE38154.1"/>
    </source>
</evidence>
<evidence type="ECO:0000256" key="5">
    <source>
        <dbReference type="ARBA" id="ARBA00023033"/>
    </source>
</evidence>
<dbReference type="PRINTS" id="PR00420">
    <property type="entry name" value="RNGMNOXGNASE"/>
</dbReference>
<dbReference type="GO" id="GO:0004497">
    <property type="term" value="F:monooxygenase activity"/>
    <property type="evidence" value="ECO:0007669"/>
    <property type="project" value="UniProtKB-KW"/>
</dbReference>
<reference evidence="7 8" key="1">
    <citation type="submission" date="2018-11" db="EMBL/GenBank/DDBJ databases">
        <title>Microbial catabolism of amino acid.</title>
        <authorList>
            <person name="Hibi M."/>
            <person name="Ogawa J."/>
        </authorList>
    </citation>
    <scope>NUCLEOTIDE SEQUENCE [LARGE SCALE GENOMIC DNA]</scope>
    <source>
        <strain evidence="7 8">C31-06</strain>
    </source>
</reference>